<evidence type="ECO:0000256" key="1">
    <source>
        <dbReference type="ARBA" id="ARBA00022729"/>
    </source>
</evidence>
<dbReference type="AlphaFoldDB" id="A0A412TS08"/>
<evidence type="ECO:0000256" key="2">
    <source>
        <dbReference type="SAM" id="SignalP"/>
    </source>
</evidence>
<reference evidence="3 4" key="1">
    <citation type="submission" date="2018-08" db="EMBL/GenBank/DDBJ databases">
        <title>A genome reference for cultivated species of the human gut microbiota.</title>
        <authorList>
            <person name="Zou Y."/>
            <person name="Xue W."/>
            <person name="Luo G."/>
        </authorList>
    </citation>
    <scope>NUCLEOTIDE SEQUENCE [LARGE SCALE GENOMIC DNA]</scope>
    <source>
        <strain evidence="3 4">AF16-14</strain>
    </source>
</reference>
<organism evidence="3 4">
    <name type="scientific">Odoribacter splanchnicus</name>
    <dbReference type="NCBI Taxonomy" id="28118"/>
    <lineage>
        <taxon>Bacteria</taxon>
        <taxon>Pseudomonadati</taxon>
        <taxon>Bacteroidota</taxon>
        <taxon>Bacteroidia</taxon>
        <taxon>Bacteroidales</taxon>
        <taxon>Odoribacteraceae</taxon>
        <taxon>Odoribacter</taxon>
    </lineage>
</organism>
<accession>A0A412TS08</accession>
<dbReference type="InterPro" id="IPR050955">
    <property type="entry name" value="Plant_Biomass_Hydrol_Est"/>
</dbReference>
<feature type="chain" id="PRO_5019222680" evidence="2">
    <location>
        <begin position="28"/>
        <end position="469"/>
    </location>
</feature>
<dbReference type="PANTHER" id="PTHR43037">
    <property type="entry name" value="UNNAMED PRODUCT-RELATED"/>
    <property type="match status" value="1"/>
</dbReference>
<dbReference type="EMBL" id="QRYC01000010">
    <property type="protein sequence ID" value="RGU56410.1"/>
    <property type="molecule type" value="Genomic_DNA"/>
</dbReference>
<dbReference type="InterPro" id="IPR029058">
    <property type="entry name" value="AB_hydrolase_fold"/>
</dbReference>
<sequence length="469" mass="53601">MKTTAHYLKIFCFLVLPILSYACPALAVGSGNENEAVAGENKALKEKMVRFFLNYLAGDETLYQDNKPVSLADIARQRQLVWEAWVEANNRFDEQKLIGLGKLEQENSGNWDLPAELEPHAVMPYYWGCKGEPGPEGGYPLYLYMHGSGDKAQEWATGILLCQKFDDVPSAYFIPQIPNMGNYYRWWQKSKQFAWEKLLRLAFVSGNINPDKVYFFGISEGGYGSQRLASYYADYLAGAGPMAGGEPLKNAPVENCRNIAFSFLTGAADAGFYRNKLTTYTKNEFERLKKLYPEDYIHRIELIPGRGHAIDYTLTTPWLKQYTRNPYPKNVNWENFEMDGVYRKGFYNLAVKERSNDDYSSRTYYELAIKENEISLEVDLVTYKTVETDPNWGIELKFEKDYRPATKGKVVIYLCPELVDLNKKITLIVNGKKAFQGKVKLGLEHMVNSCATFYDPARIYPAAIEVNIK</sequence>
<dbReference type="SUPFAM" id="SSF53474">
    <property type="entry name" value="alpha/beta-Hydrolases"/>
    <property type="match status" value="1"/>
</dbReference>
<dbReference type="PANTHER" id="PTHR43037:SF1">
    <property type="entry name" value="BLL1128 PROTEIN"/>
    <property type="match status" value="1"/>
</dbReference>
<protein>
    <submittedName>
        <fullName evidence="3">Uncharacterized protein</fullName>
    </submittedName>
</protein>
<gene>
    <name evidence="3" type="ORF">DWW57_09130</name>
</gene>
<proteinExistence type="predicted"/>
<keyword evidence="1 2" id="KW-0732">Signal</keyword>
<evidence type="ECO:0000313" key="3">
    <source>
        <dbReference type="EMBL" id="RGU56410.1"/>
    </source>
</evidence>
<dbReference type="Proteomes" id="UP000284243">
    <property type="component" value="Unassembled WGS sequence"/>
</dbReference>
<dbReference type="RefSeq" id="WP_118160319.1">
    <property type="nucleotide sequence ID" value="NZ_QRYC01000010.1"/>
</dbReference>
<dbReference type="Gene3D" id="3.40.50.1820">
    <property type="entry name" value="alpha/beta hydrolase"/>
    <property type="match status" value="1"/>
</dbReference>
<name>A0A412TS08_9BACT</name>
<comment type="caution">
    <text evidence="3">The sequence shown here is derived from an EMBL/GenBank/DDBJ whole genome shotgun (WGS) entry which is preliminary data.</text>
</comment>
<dbReference type="PROSITE" id="PS51257">
    <property type="entry name" value="PROKAR_LIPOPROTEIN"/>
    <property type="match status" value="1"/>
</dbReference>
<feature type="signal peptide" evidence="2">
    <location>
        <begin position="1"/>
        <end position="27"/>
    </location>
</feature>
<evidence type="ECO:0000313" key="4">
    <source>
        <dbReference type="Proteomes" id="UP000284243"/>
    </source>
</evidence>